<proteinExistence type="predicted"/>
<keyword evidence="1" id="KW-0285">Flavoprotein</keyword>
<evidence type="ECO:0000313" key="5">
    <source>
        <dbReference type="EMBL" id="AOT72529.1"/>
    </source>
</evidence>
<sequence length="264" mass="29614">MFTVNEFVQPKTIEEAYNTIVDRRNNTIIGGSAFLRLGSKKIGTAVDLANLRLNYIKDEDGYIEIGAYTTFREIETSSLLIDHFNGVISNSVKNIIGVQFRNIVTVGASVFSKYGFSDLLTALLALDTEVELYKAGRMSLDDFLKRPYEKDILICVYIKKNQRQASYQHLRNSVSDYPILNVAVSSLNNQWRITVGARPQKAAMARKASAALSNHLSIENLEYYADLAAEELNFGSNERGTAEYRKAMCGVLVKRAIMEVLQCK</sequence>
<protein>
    <submittedName>
        <fullName evidence="5">FAD-binding protein</fullName>
    </submittedName>
</protein>
<dbReference type="STRING" id="1424294.Gferi_25030"/>
<dbReference type="Pfam" id="PF03450">
    <property type="entry name" value="CO_deh_flav_C"/>
    <property type="match status" value="1"/>
</dbReference>
<evidence type="ECO:0000259" key="4">
    <source>
        <dbReference type="PROSITE" id="PS51387"/>
    </source>
</evidence>
<dbReference type="Gene3D" id="3.30.465.10">
    <property type="match status" value="1"/>
</dbReference>
<dbReference type="SMART" id="SM01092">
    <property type="entry name" value="CO_deh_flav_C"/>
    <property type="match status" value="1"/>
</dbReference>
<evidence type="ECO:0000256" key="2">
    <source>
        <dbReference type="ARBA" id="ARBA00022827"/>
    </source>
</evidence>
<dbReference type="PANTHER" id="PTHR42659">
    <property type="entry name" value="XANTHINE DEHYDROGENASE SUBUNIT C-RELATED"/>
    <property type="match status" value="1"/>
</dbReference>
<dbReference type="Gene3D" id="3.30.390.50">
    <property type="entry name" value="CO dehydrogenase flavoprotein, C-terminal domain"/>
    <property type="match status" value="1"/>
</dbReference>
<keyword evidence="6" id="KW-1185">Reference proteome</keyword>
<feature type="domain" description="FAD-binding PCMH-type" evidence="4">
    <location>
        <begin position="1"/>
        <end position="163"/>
    </location>
</feature>
<name>A0A1D8GNM5_9FIRM</name>
<accession>A0A1D8GNM5</accession>
<dbReference type="InterPro" id="IPR016169">
    <property type="entry name" value="FAD-bd_PCMH_sub2"/>
</dbReference>
<dbReference type="InterPro" id="IPR051312">
    <property type="entry name" value="Diverse_Substr_Oxidored"/>
</dbReference>
<evidence type="ECO:0000256" key="1">
    <source>
        <dbReference type="ARBA" id="ARBA00022630"/>
    </source>
</evidence>
<evidence type="ECO:0000256" key="3">
    <source>
        <dbReference type="ARBA" id="ARBA00023002"/>
    </source>
</evidence>
<dbReference type="KEGG" id="gfe:Gferi_25030"/>
<gene>
    <name evidence="5" type="ORF">Gferi_25030</name>
</gene>
<dbReference type="PANTHER" id="PTHR42659:SF2">
    <property type="entry name" value="XANTHINE DEHYDROGENASE SUBUNIT C-RELATED"/>
    <property type="match status" value="1"/>
</dbReference>
<dbReference type="RefSeq" id="WP_069980838.1">
    <property type="nucleotide sequence ID" value="NZ_CP017269.1"/>
</dbReference>
<evidence type="ECO:0000313" key="6">
    <source>
        <dbReference type="Proteomes" id="UP000095743"/>
    </source>
</evidence>
<organism evidence="5 6">
    <name type="scientific">Geosporobacter ferrireducens</name>
    <dbReference type="NCBI Taxonomy" id="1424294"/>
    <lineage>
        <taxon>Bacteria</taxon>
        <taxon>Bacillati</taxon>
        <taxon>Bacillota</taxon>
        <taxon>Clostridia</taxon>
        <taxon>Peptostreptococcales</taxon>
        <taxon>Thermotaleaceae</taxon>
        <taxon>Geosporobacter</taxon>
    </lineage>
</organism>
<dbReference type="OrthoDB" id="9803647at2"/>
<dbReference type="Pfam" id="PF00941">
    <property type="entry name" value="FAD_binding_5"/>
    <property type="match status" value="1"/>
</dbReference>
<dbReference type="EMBL" id="CP017269">
    <property type="protein sequence ID" value="AOT72529.1"/>
    <property type="molecule type" value="Genomic_DNA"/>
</dbReference>
<dbReference type="InterPro" id="IPR005107">
    <property type="entry name" value="CO_DH_flav_C"/>
</dbReference>
<dbReference type="SUPFAM" id="SSF56176">
    <property type="entry name" value="FAD-binding/transporter-associated domain-like"/>
    <property type="match status" value="1"/>
</dbReference>
<dbReference type="InterPro" id="IPR016166">
    <property type="entry name" value="FAD-bd_PCMH"/>
</dbReference>
<dbReference type="GO" id="GO:0071949">
    <property type="term" value="F:FAD binding"/>
    <property type="evidence" value="ECO:0007669"/>
    <property type="project" value="InterPro"/>
</dbReference>
<dbReference type="GO" id="GO:0016491">
    <property type="term" value="F:oxidoreductase activity"/>
    <property type="evidence" value="ECO:0007669"/>
    <property type="project" value="UniProtKB-KW"/>
</dbReference>
<dbReference type="InterPro" id="IPR002346">
    <property type="entry name" value="Mopterin_DH_FAD-bd"/>
</dbReference>
<dbReference type="PROSITE" id="PS51387">
    <property type="entry name" value="FAD_PCMH"/>
    <property type="match status" value="1"/>
</dbReference>
<keyword evidence="3" id="KW-0560">Oxidoreductase</keyword>
<dbReference type="InterPro" id="IPR036683">
    <property type="entry name" value="CO_DH_flav_C_dom_sf"/>
</dbReference>
<dbReference type="SUPFAM" id="SSF55447">
    <property type="entry name" value="CO dehydrogenase flavoprotein C-terminal domain-like"/>
    <property type="match status" value="1"/>
</dbReference>
<dbReference type="AlphaFoldDB" id="A0A1D8GNM5"/>
<reference evidence="5 6" key="1">
    <citation type="submission" date="2016-09" db="EMBL/GenBank/DDBJ databases">
        <title>Genomic analysis reveals versatility of anaerobic energy metabolism of Geosporobacter ferrireducens IRF9 of phylum Firmicutes.</title>
        <authorList>
            <person name="Kim S.-J."/>
        </authorList>
    </citation>
    <scope>NUCLEOTIDE SEQUENCE [LARGE SCALE GENOMIC DNA]</scope>
    <source>
        <strain evidence="5 6">IRF9</strain>
    </source>
</reference>
<dbReference type="InterPro" id="IPR036318">
    <property type="entry name" value="FAD-bd_PCMH-like_sf"/>
</dbReference>
<keyword evidence="2" id="KW-0274">FAD</keyword>
<dbReference type="Proteomes" id="UP000095743">
    <property type="component" value="Chromosome"/>
</dbReference>